<keyword evidence="1" id="KW-0812">Transmembrane</keyword>
<accession>A0A9X2I406</accession>
<reference evidence="2" key="1">
    <citation type="submission" date="2022-05" db="EMBL/GenBank/DDBJ databases">
        <authorList>
            <person name="Sun H.-N."/>
        </authorList>
    </citation>
    <scope>NUCLEOTIDE SEQUENCE</scope>
    <source>
        <strain evidence="2">HB14</strain>
    </source>
</reference>
<comment type="caution">
    <text evidence="2">The sequence shown here is derived from an EMBL/GenBank/DDBJ whole genome shotgun (WGS) entry which is preliminary data.</text>
</comment>
<name>A0A9X2I406_9GAMM</name>
<feature type="transmembrane region" description="Helical" evidence="1">
    <location>
        <begin position="32"/>
        <end position="49"/>
    </location>
</feature>
<dbReference type="EMBL" id="JAMFTH010000003">
    <property type="protein sequence ID" value="MCP8899960.1"/>
    <property type="molecule type" value="Genomic_DNA"/>
</dbReference>
<protein>
    <submittedName>
        <fullName evidence="2">Uncharacterized protein</fullName>
    </submittedName>
</protein>
<dbReference type="AlphaFoldDB" id="A0A9X2I406"/>
<keyword evidence="1" id="KW-1133">Transmembrane helix</keyword>
<evidence type="ECO:0000256" key="1">
    <source>
        <dbReference type="SAM" id="Phobius"/>
    </source>
</evidence>
<sequence>MKKITSLAYFFNALLLLWLLAAAGFLAAELRIETIFAAGLTLTVAWFVYKRQRWGYFAAAAWGLACYQLAKEELALELVKRPAMLGGFAVVVVALFLHEIFCRRPSIARDNPPS</sequence>
<feature type="transmembrane region" description="Helical" evidence="1">
    <location>
        <begin position="7"/>
        <end position="26"/>
    </location>
</feature>
<gene>
    <name evidence="2" type="ORF">M6D89_11680</name>
</gene>
<reference evidence="2" key="2">
    <citation type="submission" date="2023-01" db="EMBL/GenBank/DDBJ databases">
        <title>Gilvimarinus xylanilyticus HB14 isolated from Caulerpa lentillifera aquaculture base in Hainan, China.</title>
        <authorList>
            <person name="Zhang Y.-J."/>
        </authorList>
    </citation>
    <scope>NUCLEOTIDE SEQUENCE</scope>
    <source>
        <strain evidence="2">HB14</strain>
    </source>
</reference>
<evidence type="ECO:0000313" key="3">
    <source>
        <dbReference type="Proteomes" id="UP001139319"/>
    </source>
</evidence>
<evidence type="ECO:0000313" key="2">
    <source>
        <dbReference type="EMBL" id="MCP8899960.1"/>
    </source>
</evidence>
<dbReference type="Proteomes" id="UP001139319">
    <property type="component" value="Unassembled WGS sequence"/>
</dbReference>
<organism evidence="2 3">
    <name type="scientific">Gilvimarinus xylanilyticus</name>
    <dbReference type="NCBI Taxonomy" id="2944139"/>
    <lineage>
        <taxon>Bacteria</taxon>
        <taxon>Pseudomonadati</taxon>
        <taxon>Pseudomonadota</taxon>
        <taxon>Gammaproteobacteria</taxon>
        <taxon>Cellvibrionales</taxon>
        <taxon>Cellvibrionaceae</taxon>
        <taxon>Gilvimarinus</taxon>
    </lineage>
</organism>
<keyword evidence="1" id="KW-0472">Membrane</keyword>
<dbReference type="RefSeq" id="WP_253968252.1">
    <property type="nucleotide sequence ID" value="NZ_JAMFTH010000003.1"/>
</dbReference>
<proteinExistence type="predicted"/>
<keyword evidence="3" id="KW-1185">Reference proteome</keyword>